<feature type="transmembrane region" description="Helical" evidence="1">
    <location>
        <begin position="52"/>
        <end position="71"/>
    </location>
</feature>
<name>A0A1C3WC70_9BRAD</name>
<organism evidence="2 3">
    <name type="scientific">Bradyrhizobium shewense</name>
    <dbReference type="NCBI Taxonomy" id="1761772"/>
    <lineage>
        <taxon>Bacteria</taxon>
        <taxon>Pseudomonadati</taxon>
        <taxon>Pseudomonadota</taxon>
        <taxon>Alphaproteobacteria</taxon>
        <taxon>Hyphomicrobiales</taxon>
        <taxon>Nitrobacteraceae</taxon>
        <taxon>Bradyrhizobium</taxon>
    </lineage>
</organism>
<keyword evidence="3" id="KW-1185">Reference proteome</keyword>
<reference evidence="3" key="1">
    <citation type="submission" date="2016-08" db="EMBL/GenBank/DDBJ databases">
        <authorList>
            <person name="Varghese N."/>
            <person name="Submissions Spin"/>
        </authorList>
    </citation>
    <scope>NUCLEOTIDE SEQUENCE [LARGE SCALE GENOMIC DNA]</scope>
    <source>
        <strain evidence="3">ERR11</strain>
    </source>
</reference>
<keyword evidence="1" id="KW-0472">Membrane</keyword>
<gene>
    <name evidence="2" type="ORF">GA0061098_1007172</name>
</gene>
<evidence type="ECO:0000256" key="1">
    <source>
        <dbReference type="SAM" id="Phobius"/>
    </source>
</evidence>
<sequence length="207" mass="21711">MAGSVVGWALAAIGDATMNARLDRIGLGRFAGTGERVARAVTIASVSFGRSLLWLLAAIIVGCGVWMLLPLSKGNSAEPVKAELAAVEAAPSGDAAATVSPALEAQAPALAELGRLRISSQTWRRGGLGSRALVTFTLRNDNDYAVKDVEIVCAFARRDGSHLTNRSRVLADPVSMKSRKTYAHIPVGFINVNADQAKCSLVAARRA</sequence>
<evidence type="ECO:0000313" key="3">
    <source>
        <dbReference type="Proteomes" id="UP000199184"/>
    </source>
</evidence>
<dbReference type="EMBL" id="FMAI01000007">
    <property type="protein sequence ID" value="SCB37752.1"/>
    <property type="molecule type" value="Genomic_DNA"/>
</dbReference>
<evidence type="ECO:0000313" key="2">
    <source>
        <dbReference type="EMBL" id="SCB37752.1"/>
    </source>
</evidence>
<keyword evidence="1" id="KW-0812">Transmembrane</keyword>
<proteinExistence type="predicted"/>
<dbReference type="Proteomes" id="UP000199184">
    <property type="component" value="Unassembled WGS sequence"/>
</dbReference>
<keyword evidence="1" id="KW-1133">Transmembrane helix</keyword>
<protein>
    <submittedName>
        <fullName evidence="2">Uncharacterized protein</fullName>
    </submittedName>
</protein>
<dbReference type="AlphaFoldDB" id="A0A1C3WC70"/>
<accession>A0A1C3WC70</accession>